<evidence type="ECO:0000256" key="1">
    <source>
        <dbReference type="SAM" id="Phobius"/>
    </source>
</evidence>
<evidence type="ECO:0000313" key="2">
    <source>
        <dbReference type="EMBL" id="TYB74418.1"/>
    </source>
</evidence>
<keyword evidence="1" id="KW-0472">Membrane</keyword>
<sequence>MQHHFYSKSKREQNQIQLKIGSFALLINSLALSVSFFSGFYLVFFLSLAITLSIVAPFFDVPSLKQKGSLVYYSSLLVAEREKKGVVKIHGGSLFDYVFVIDRALNGTQRTNFILQQYLEGLLNLINDFEAKKNTAVKIQGTSYILNERTANRIGLKIIKTDFLQKFILVFNYFPLLISSSFAKGKLSFPNLRKSKSFEGELIELMQRKQNIQNLNNKLKRSSAGL</sequence>
<evidence type="ECO:0000313" key="3">
    <source>
        <dbReference type="Proteomes" id="UP000323324"/>
    </source>
</evidence>
<reference evidence="2 3" key="1">
    <citation type="submission" date="2019-08" db="EMBL/GenBank/DDBJ databases">
        <title>Genomes of Antarctic Bizionia species.</title>
        <authorList>
            <person name="Bowman J.P."/>
        </authorList>
    </citation>
    <scope>NUCLEOTIDE SEQUENCE [LARGE SCALE GENOMIC DNA]</scope>
    <source>
        <strain evidence="2 3">HFD</strain>
    </source>
</reference>
<keyword evidence="1" id="KW-1133">Transmembrane helix</keyword>
<protein>
    <submittedName>
        <fullName evidence="2">Uncharacterized protein</fullName>
    </submittedName>
</protein>
<dbReference type="RefSeq" id="WP_148369615.1">
    <property type="nucleotide sequence ID" value="NZ_VSKM01000006.1"/>
</dbReference>
<name>A0A8H2QLK9_9FLAO</name>
<gene>
    <name evidence="2" type="ORF">ES676_07005</name>
</gene>
<proteinExistence type="predicted"/>
<dbReference type="EMBL" id="VSKM01000006">
    <property type="protein sequence ID" value="TYB74418.1"/>
    <property type="molecule type" value="Genomic_DNA"/>
</dbReference>
<dbReference type="Proteomes" id="UP000323324">
    <property type="component" value="Unassembled WGS sequence"/>
</dbReference>
<dbReference type="AlphaFoldDB" id="A0A8H2QLK9"/>
<comment type="caution">
    <text evidence="2">The sequence shown here is derived from an EMBL/GenBank/DDBJ whole genome shotgun (WGS) entry which is preliminary data.</text>
</comment>
<organism evidence="2 3">
    <name type="scientific">Bizionia saleffrena</name>
    <dbReference type="NCBI Taxonomy" id="291189"/>
    <lineage>
        <taxon>Bacteria</taxon>
        <taxon>Pseudomonadati</taxon>
        <taxon>Bacteroidota</taxon>
        <taxon>Flavobacteriia</taxon>
        <taxon>Flavobacteriales</taxon>
        <taxon>Flavobacteriaceae</taxon>
        <taxon>Bizionia</taxon>
    </lineage>
</organism>
<keyword evidence="3" id="KW-1185">Reference proteome</keyword>
<accession>A0A8H2QLK9</accession>
<feature type="transmembrane region" description="Helical" evidence="1">
    <location>
        <begin position="16"/>
        <end position="34"/>
    </location>
</feature>
<keyword evidence="1" id="KW-0812">Transmembrane</keyword>